<dbReference type="NCBIfam" id="TIGR01256">
    <property type="entry name" value="modA"/>
    <property type="match status" value="1"/>
</dbReference>
<dbReference type="InterPro" id="IPR050682">
    <property type="entry name" value="ModA/WtpA"/>
</dbReference>
<organism evidence="5 6">
    <name type="scientific">Acidovorax bellezanensis</name>
    <dbReference type="NCBI Taxonomy" id="2976702"/>
    <lineage>
        <taxon>Bacteria</taxon>
        <taxon>Pseudomonadati</taxon>
        <taxon>Pseudomonadota</taxon>
        <taxon>Betaproteobacteria</taxon>
        <taxon>Burkholderiales</taxon>
        <taxon>Comamonadaceae</taxon>
        <taxon>Acidovorax</taxon>
    </lineage>
</organism>
<dbReference type="InterPro" id="IPR044084">
    <property type="entry name" value="AvModA-like_subst-bd"/>
</dbReference>
<feature type="signal peptide" evidence="4">
    <location>
        <begin position="1"/>
        <end position="29"/>
    </location>
</feature>
<accession>A0ABT2PID6</accession>
<evidence type="ECO:0000256" key="3">
    <source>
        <dbReference type="ARBA" id="ARBA00022729"/>
    </source>
</evidence>
<keyword evidence="2" id="KW-0479">Metal-binding</keyword>
<evidence type="ECO:0000256" key="2">
    <source>
        <dbReference type="ARBA" id="ARBA00022723"/>
    </source>
</evidence>
<dbReference type="Pfam" id="PF13531">
    <property type="entry name" value="SBP_bac_11"/>
    <property type="match status" value="1"/>
</dbReference>
<dbReference type="RefSeq" id="WP_261499252.1">
    <property type="nucleotide sequence ID" value="NZ_JAODYH010000003.1"/>
</dbReference>
<evidence type="ECO:0000256" key="1">
    <source>
        <dbReference type="ARBA" id="ARBA00009175"/>
    </source>
</evidence>
<gene>
    <name evidence="5" type="primary">modA</name>
    <name evidence="5" type="ORF">N0K08_06405</name>
</gene>
<dbReference type="Proteomes" id="UP001525968">
    <property type="component" value="Unassembled WGS sequence"/>
</dbReference>
<evidence type="ECO:0000313" key="6">
    <source>
        <dbReference type="Proteomes" id="UP001525968"/>
    </source>
</evidence>
<keyword evidence="6" id="KW-1185">Reference proteome</keyword>
<evidence type="ECO:0000313" key="5">
    <source>
        <dbReference type="EMBL" id="MCT9810255.1"/>
    </source>
</evidence>
<dbReference type="InterPro" id="IPR005950">
    <property type="entry name" value="ModA"/>
</dbReference>
<reference evidence="5 6" key="1">
    <citation type="submission" date="2022-09" db="EMBL/GenBank/DDBJ databases">
        <title>Draft genome of isolate Be4.</title>
        <authorList>
            <person name="Sanchez-Castro I."/>
            <person name="Martinez-Rodriguez P."/>
            <person name="Descostes M."/>
            <person name="Merroun M."/>
        </authorList>
    </citation>
    <scope>NUCLEOTIDE SEQUENCE [LARGE SCALE GENOMIC DNA]</scope>
    <source>
        <strain evidence="5 6">Be4</strain>
    </source>
</reference>
<comment type="similarity">
    <text evidence="1">Belongs to the bacterial solute-binding protein ModA family.</text>
</comment>
<dbReference type="EMBL" id="JAODYH010000003">
    <property type="protein sequence ID" value="MCT9810255.1"/>
    <property type="molecule type" value="Genomic_DNA"/>
</dbReference>
<protein>
    <submittedName>
        <fullName evidence="5">Molybdate ABC transporter substrate-binding protein</fullName>
    </submittedName>
</protein>
<dbReference type="SUPFAM" id="SSF53850">
    <property type="entry name" value="Periplasmic binding protein-like II"/>
    <property type="match status" value="1"/>
</dbReference>
<dbReference type="CDD" id="cd13539">
    <property type="entry name" value="PBP2_AvModA"/>
    <property type="match status" value="1"/>
</dbReference>
<sequence length="257" mass="27200">MTTLHIARPVLRLAVLAGACLAAWLPAQAGEVAVAVASNFTAPMKQIAQDFAKDTGHTAQLSFGATGKFYAQIINGGPFEVLLAADDTTPEKLVGEGQAVAASRFTYAIGQLVLWSPQVGYVDDKGAVLKTGDFKHISIANPKLAPYGLAAMQTLDKMNLMARVVPRMVTGENIAQTYQFIASGNAQLGFVALSQVLENGKLRAGSAWQVPASMHDPIRQDAVVLNKGKDNAAAAALMQYLKGDKARAVMTSFGYSF</sequence>
<dbReference type="Gene3D" id="3.40.190.10">
    <property type="entry name" value="Periplasmic binding protein-like II"/>
    <property type="match status" value="2"/>
</dbReference>
<dbReference type="PANTHER" id="PTHR30632:SF14">
    <property type="entry name" value="TUNGSTATE_MOLYBDATE_CHROMATE-BINDING PROTEIN MODA"/>
    <property type="match status" value="1"/>
</dbReference>
<dbReference type="PANTHER" id="PTHR30632">
    <property type="entry name" value="MOLYBDATE-BINDING PERIPLASMIC PROTEIN"/>
    <property type="match status" value="1"/>
</dbReference>
<evidence type="ECO:0000256" key="4">
    <source>
        <dbReference type="SAM" id="SignalP"/>
    </source>
</evidence>
<keyword evidence="3 4" id="KW-0732">Signal</keyword>
<proteinExistence type="inferred from homology"/>
<dbReference type="PIRSF" id="PIRSF004846">
    <property type="entry name" value="ModA"/>
    <property type="match status" value="1"/>
</dbReference>
<feature type="chain" id="PRO_5046979454" evidence="4">
    <location>
        <begin position="30"/>
        <end position="257"/>
    </location>
</feature>
<name>A0ABT2PID6_9BURK</name>
<comment type="caution">
    <text evidence="5">The sequence shown here is derived from an EMBL/GenBank/DDBJ whole genome shotgun (WGS) entry which is preliminary data.</text>
</comment>